<organism evidence="7 8">
    <name type="scientific">Penstemon davidsonii</name>
    <dbReference type="NCBI Taxonomy" id="160366"/>
    <lineage>
        <taxon>Eukaryota</taxon>
        <taxon>Viridiplantae</taxon>
        <taxon>Streptophyta</taxon>
        <taxon>Embryophyta</taxon>
        <taxon>Tracheophyta</taxon>
        <taxon>Spermatophyta</taxon>
        <taxon>Magnoliopsida</taxon>
        <taxon>eudicotyledons</taxon>
        <taxon>Gunneridae</taxon>
        <taxon>Pentapetalae</taxon>
        <taxon>asterids</taxon>
        <taxon>lamiids</taxon>
        <taxon>Lamiales</taxon>
        <taxon>Plantaginaceae</taxon>
        <taxon>Cheloneae</taxon>
        <taxon>Penstemon</taxon>
    </lineage>
</organism>
<feature type="compositionally biased region" description="Low complexity" evidence="5">
    <location>
        <begin position="740"/>
        <end position="752"/>
    </location>
</feature>
<evidence type="ECO:0000259" key="6">
    <source>
        <dbReference type="Pfam" id="PF05843"/>
    </source>
</evidence>
<protein>
    <recommendedName>
        <fullName evidence="6">Suppressor of forked domain-containing protein</fullName>
    </recommendedName>
</protein>
<dbReference type="PANTHER" id="PTHR19980">
    <property type="entry name" value="RNA CLEAVAGE STIMULATION FACTOR"/>
    <property type="match status" value="1"/>
</dbReference>
<evidence type="ECO:0000313" key="7">
    <source>
        <dbReference type="EMBL" id="KAK4491109.1"/>
    </source>
</evidence>
<feature type="repeat" description="TPR" evidence="4">
    <location>
        <begin position="282"/>
        <end position="315"/>
    </location>
</feature>
<dbReference type="InterPro" id="IPR003107">
    <property type="entry name" value="HAT"/>
</dbReference>
<feature type="region of interest" description="Disordered" evidence="5">
    <location>
        <begin position="662"/>
        <end position="767"/>
    </location>
</feature>
<dbReference type="InterPro" id="IPR008847">
    <property type="entry name" value="Suf"/>
</dbReference>
<reference evidence="7 8" key="1">
    <citation type="journal article" date="2023" name="bioRxiv">
        <title>Genome report: Whole genome sequence and annotation of Penstemon davidsonii.</title>
        <authorList>
            <person name="Ostevik K.L."/>
            <person name="Alabady M."/>
            <person name="Zhang M."/>
            <person name="Rausher M.D."/>
        </authorList>
    </citation>
    <scope>NUCLEOTIDE SEQUENCE [LARGE SCALE GENOMIC DNA]</scope>
    <source>
        <strain evidence="7">DNT005</strain>
        <tissue evidence="7">Whole leaf</tissue>
    </source>
</reference>
<sequence>MANDNEETNSLSLSDGDADKYNVEAAEALANEASRLPMSGAVPIYEQLLATFPTSAKYWKQYVEAQMAVNNDEATRQIFSRCLLNCLQVPLWRCYIRFIRKINDKKGIEGQEETKKAFDFMLNYVGADIASGPVWMEYIAYLKSLPVQTTLEESQRMTAIRKIYQRAVVMPTQHVEQLWRDYENFENSVSRALAKGLLAEYQPKYNSARAVYRERKKYVDEIDWNMLAVPPTGSSKEEMQWMAWKKLLKFEKENPQRVDNASANKRITFAYEQCLMYLYHYPDIWYDYAKWHEKSGSTDSATKVYQRALKALPDSEMLKYAYAELEESHGAIQAAKKVYECLLGDGVNATSLSHIQFIRFLRRNEGVEAARKYFLDARKSPNCTYHVYVAYAMMAFCLDKDAKLAHNIFEAGLKRFMHEPSYILEYADFLCRLNDDRNIRALFERALSSLPPDESVEVWKRFIEFEQTYGDLASMLKVVFDRLSALLQKVEQRRKEALSRTGDDGESALENSLQDVASRYSFMDLWPCSSKDLDHLARKEWLSRNVNKKIENPVPPIGANSADKNVSGFPNNPSVSGKVVYPDISRMVIYGPTQKPGLAAPGLSGTVPYGGTLSNGGTTNAVDILKGLPPSLATFVATLPPVEGPSPDVDFVISILLQSNMPSASGKSGTPQQLQNVPAPSTSDLSGSVKFKQTRDRQQPGKRKNIERQDEDDTSTVQSQPLPRDAFKIRQLQKARDTTSSRTGAGSASYGSGFSGGFSGDLSASSG</sequence>
<evidence type="ECO:0000256" key="5">
    <source>
        <dbReference type="SAM" id="MobiDB-lite"/>
    </source>
</evidence>
<evidence type="ECO:0000256" key="1">
    <source>
        <dbReference type="ARBA" id="ARBA00004123"/>
    </source>
</evidence>
<dbReference type="InterPro" id="IPR011990">
    <property type="entry name" value="TPR-like_helical_dom_sf"/>
</dbReference>
<comment type="subcellular location">
    <subcellularLocation>
        <location evidence="1">Nucleus</location>
    </subcellularLocation>
</comment>
<evidence type="ECO:0000256" key="3">
    <source>
        <dbReference type="ARBA" id="ARBA00023242"/>
    </source>
</evidence>
<dbReference type="SUPFAM" id="SSF48452">
    <property type="entry name" value="TPR-like"/>
    <property type="match status" value="1"/>
</dbReference>
<dbReference type="SMART" id="SM00386">
    <property type="entry name" value="HAT"/>
    <property type="match status" value="10"/>
</dbReference>
<dbReference type="PANTHER" id="PTHR19980:SF0">
    <property type="entry name" value="CLEAVAGE STIMULATION FACTOR SUBUNIT 3"/>
    <property type="match status" value="1"/>
</dbReference>
<feature type="compositionally biased region" description="Polar residues" evidence="5">
    <location>
        <begin position="662"/>
        <end position="686"/>
    </location>
</feature>
<feature type="compositionally biased region" description="Basic and acidic residues" evidence="5">
    <location>
        <begin position="693"/>
        <end position="708"/>
    </location>
</feature>
<keyword evidence="3" id="KW-0539">Nucleus</keyword>
<dbReference type="InterPro" id="IPR045243">
    <property type="entry name" value="Rna14-like"/>
</dbReference>
<dbReference type="PROSITE" id="PS50005">
    <property type="entry name" value="TPR"/>
    <property type="match status" value="1"/>
</dbReference>
<dbReference type="Pfam" id="PF05843">
    <property type="entry name" value="Suf"/>
    <property type="match status" value="1"/>
</dbReference>
<feature type="domain" description="Suppressor of forked" evidence="6">
    <location>
        <begin position="18"/>
        <end position="533"/>
    </location>
</feature>
<keyword evidence="4" id="KW-0802">TPR repeat</keyword>
<keyword evidence="2" id="KW-0677">Repeat</keyword>
<evidence type="ECO:0000256" key="4">
    <source>
        <dbReference type="PROSITE-ProRule" id="PRU00339"/>
    </source>
</evidence>
<accession>A0ABR0DPE8</accession>
<gene>
    <name evidence="7" type="ORF">RD792_001832</name>
</gene>
<dbReference type="Proteomes" id="UP001291926">
    <property type="component" value="Unassembled WGS sequence"/>
</dbReference>
<comment type="caution">
    <text evidence="7">The sequence shown here is derived from an EMBL/GenBank/DDBJ whole genome shotgun (WGS) entry which is preliminary data.</text>
</comment>
<dbReference type="Gene3D" id="1.25.40.1040">
    <property type="match status" value="1"/>
</dbReference>
<proteinExistence type="predicted"/>
<evidence type="ECO:0000256" key="2">
    <source>
        <dbReference type="ARBA" id="ARBA00022737"/>
    </source>
</evidence>
<dbReference type="InterPro" id="IPR019734">
    <property type="entry name" value="TPR_rpt"/>
</dbReference>
<dbReference type="EMBL" id="JAYDYQ010001087">
    <property type="protein sequence ID" value="KAK4491109.1"/>
    <property type="molecule type" value="Genomic_DNA"/>
</dbReference>
<name>A0ABR0DPE8_9LAMI</name>
<evidence type="ECO:0000313" key="8">
    <source>
        <dbReference type="Proteomes" id="UP001291926"/>
    </source>
</evidence>
<keyword evidence="8" id="KW-1185">Reference proteome</keyword>